<dbReference type="AlphaFoldDB" id="A0A8K0VRQ4"/>
<keyword evidence="3" id="KW-1185">Reference proteome</keyword>
<dbReference type="EMBL" id="JAGMVJ010000032">
    <property type="protein sequence ID" value="KAH7068561.1"/>
    <property type="molecule type" value="Genomic_DNA"/>
</dbReference>
<evidence type="ECO:0000313" key="2">
    <source>
        <dbReference type="EMBL" id="KAH7068561.1"/>
    </source>
</evidence>
<dbReference type="OrthoDB" id="3783451at2759"/>
<feature type="region of interest" description="Disordered" evidence="1">
    <location>
        <begin position="39"/>
        <end position="59"/>
    </location>
</feature>
<proteinExistence type="predicted"/>
<evidence type="ECO:0000256" key="1">
    <source>
        <dbReference type="SAM" id="MobiDB-lite"/>
    </source>
</evidence>
<name>A0A8K0VRQ4_9PLEO</name>
<protein>
    <submittedName>
        <fullName evidence="2">Uncharacterized protein</fullName>
    </submittedName>
</protein>
<gene>
    <name evidence="2" type="ORF">FB567DRAFT_406426</name>
</gene>
<sequence length="168" mass="18703">PTQHPSQAEVHPVFDRLKWSILDPLPDVQIVGMDARGEPQLQPFFGGPESASAQEPATGPPKAQLHIVIEPLDSWHQWRDKKHLKPAPKLVENTDGRPVSVQQFMQAVHDYAAPLRKLLCQSTDIDSPSDIPRAKFWFDMIMGGGSTNPQQLFPQLQVHVLEHATGEG</sequence>
<feature type="non-terminal residue" evidence="2">
    <location>
        <position position="1"/>
    </location>
</feature>
<evidence type="ECO:0000313" key="3">
    <source>
        <dbReference type="Proteomes" id="UP000813461"/>
    </source>
</evidence>
<dbReference type="Proteomes" id="UP000813461">
    <property type="component" value="Unassembled WGS sequence"/>
</dbReference>
<feature type="non-terminal residue" evidence="2">
    <location>
        <position position="168"/>
    </location>
</feature>
<accession>A0A8K0VRQ4</accession>
<reference evidence="2" key="1">
    <citation type="journal article" date="2021" name="Nat. Commun.">
        <title>Genetic determinants of endophytism in the Arabidopsis root mycobiome.</title>
        <authorList>
            <person name="Mesny F."/>
            <person name="Miyauchi S."/>
            <person name="Thiergart T."/>
            <person name="Pickel B."/>
            <person name="Atanasova L."/>
            <person name="Karlsson M."/>
            <person name="Huettel B."/>
            <person name="Barry K.W."/>
            <person name="Haridas S."/>
            <person name="Chen C."/>
            <person name="Bauer D."/>
            <person name="Andreopoulos W."/>
            <person name="Pangilinan J."/>
            <person name="LaButti K."/>
            <person name="Riley R."/>
            <person name="Lipzen A."/>
            <person name="Clum A."/>
            <person name="Drula E."/>
            <person name="Henrissat B."/>
            <person name="Kohler A."/>
            <person name="Grigoriev I.V."/>
            <person name="Martin F.M."/>
            <person name="Hacquard S."/>
        </authorList>
    </citation>
    <scope>NUCLEOTIDE SEQUENCE</scope>
    <source>
        <strain evidence="2">MPI-SDFR-AT-0120</strain>
    </source>
</reference>
<organism evidence="2 3">
    <name type="scientific">Paraphoma chrysanthemicola</name>
    <dbReference type="NCBI Taxonomy" id="798071"/>
    <lineage>
        <taxon>Eukaryota</taxon>
        <taxon>Fungi</taxon>
        <taxon>Dikarya</taxon>
        <taxon>Ascomycota</taxon>
        <taxon>Pezizomycotina</taxon>
        <taxon>Dothideomycetes</taxon>
        <taxon>Pleosporomycetidae</taxon>
        <taxon>Pleosporales</taxon>
        <taxon>Pleosporineae</taxon>
        <taxon>Phaeosphaeriaceae</taxon>
        <taxon>Paraphoma</taxon>
    </lineage>
</organism>
<comment type="caution">
    <text evidence="2">The sequence shown here is derived from an EMBL/GenBank/DDBJ whole genome shotgun (WGS) entry which is preliminary data.</text>
</comment>